<evidence type="ECO:0000313" key="2">
    <source>
        <dbReference type="RefSeq" id="XP_075088272.1"/>
    </source>
</evidence>
<organism evidence="1 2">
    <name type="scientific">Nicotiana tabacum</name>
    <name type="common">Common tobacco</name>
    <dbReference type="NCBI Taxonomy" id="4097"/>
    <lineage>
        <taxon>Eukaryota</taxon>
        <taxon>Viridiplantae</taxon>
        <taxon>Streptophyta</taxon>
        <taxon>Embryophyta</taxon>
        <taxon>Tracheophyta</taxon>
        <taxon>Spermatophyta</taxon>
        <taxon>Magnoliopsida</taxon>
        <taxon>eudicotyledons</taxon>
        <taxon>Gunneridae</taxon>
        <taxon>Pentapetalae</taxon>
        <taxon>asterids</taxon>
        <taxon>lamiids</taxon>
        <taxon>Solanales</taxon>
        <taxon>Solanaceae</taxon>
        <taxon>Nicotianoideae</taxon>
        <taxon>Nicotianeae</taxon>
        <taxon>Nicotiana</taxon>
    </lineage>
</organism>
<gene>
    <name evidence="2" type="primary">LOC142170292</name>
</gene>
<accession>A0AC58STG8</accession>
<proteinExistence type="predicted"/>
<reference evidence="2" key="2">
    <citation type="submission" date="2025-08" db="UniProtKB">
        <authorList>
            <consortium name="RefSeq"/>
        </authorList>
    </citation>
    <scope>IDENTIFICATION</scope>
    <source>
        <tissue evidence="2">Leaf</tissue>
    </source>
</reference>
<dbReference type="Proteomes" id="UP000790787">
    <property type="component" value="Chromosome 16"/>
</dbReference>
<keyword evidence="1" id="KW-1185">Reference proteome</keyword>
<name>A0AC58STG8_TOBAC</name>
<sequence>MSYDIKVWRVIKKGNLPIPLKKDENGHVIVSTNPLDLDDYTDEQAAVITMNAKAKNLLYNAISGEEYEKISSYETAKEMWDKLEVTYEGTNKVKEIRINLLVREYEIFQMKDGESVEEMFSRFSKILGEPKSFGRTIKSREQVRKILRSVPTI</sequence>
<reference evidence="1" key="1">
    <citation type="journal article" date="2014" name="Nat. Commun.">
        <title>The tobacco genome sequence and its comparison with those of tomato and potato.</title>
        <authorList>
            <person name="Sierro N."/>
            <person name="Battey J.N."/>
            <person name="Ouadi S."/>
            <person name="Bakaher N."/>
            <person name="Bovet L."/>
            <person name="Willig A."/>
            <person name="Goepfert S."/>
            <person name="Peitsch M.C."/>
            <person name="Ivanov N.V."/>
        </authorList>
    </citation>
    <scope>NUCLEOTIDE SEQUENCE [LARGE SCALE GENOMIC DNA]</scope>
</reference>
<protein>
    <submittedName>
        <fullName evidence="2">Uncharacterized protein LOC142170292</fullName>
    </submittedName>
</protein>
<dbReference type="RefSeq" id="XP_075088272.1">
    <property type="nucleotide sequence ID" value="XM_075232171.1"/>
</dbReference>
<evidence type="ECO:0000313" key="1">
    <source>
        <dbReference type="Proteomes" id="UP000790787"/>
    </source>
</evidence>